<dbReference type="Proteomes" id="UP001168972">
    <property type="component" value="Unassembled WGS sequence"/>
</dbReference>
<feature type="chain" id="PRO_5041324522" evidence="1">
    <location>
        <begin position="17"/>
        <end position="155"/>
    </location>
</feature>
<reference evidence="2" key="2">
    <citation type="submission" date="2023-03" db="EMBL/GenBank/DDBJ databases">
        <authorList>
            <person name="Inwood S.N."/>
            <person name="Skelly J.G."/>
            <person name="Guhlin J."/>
            <person name="Harrop T.W.R."/>
            <person name="Goldson S.G."/>
            <person name="Dearden P.K."/>
        </authorList>
    </citation>
    <scope>NUCLEOTIDE SEQUENCE</scope>
    <source>
        <strain evidence="2">Lincoln</strain>
        <tissue evidence="2">Whole body</tissue>
    </source>
</reference>
<keyword evidence="3" id="KW-1185">Reference proteome</keyword>
<evidence type="ECO:0000313" key="3">
    <source>
        <dbReference type="Proteomes" id="UP001168972"/>
    </source>
</evidence>
<gene>
    <name evidence="2" type="ORF">PV327_011326</name>
</gene>
<keyword evidence="1" id="KW-0732">Signal</keyword>
<proteinExistence type="predicted"/>
<accession>A0AA39KRR9</accession>
<comment type="caution">
    <text evidence="2">The sequence shown here is derived from an EMBL/GenBank/DDBJ whole genome shotgun (WGS) entry which is preliminary data.</text>
</comment>
<reference evidence="2" key="1">
    <citation type="journal article" date="2023" name="bioRxiv">
        <title>Scaffold-level genome assemblies of two parasitoid biocontrol wasps reveal the parthenogenesis mechanism and an associated novel virus.</title>
        <authorList>
            <person name="Inwood S."/>
            <person name="Skelly J."/>
            <person name="Guhlin J."/>
            <person name="Harrop T."/>
            <person name="Goldson S."/>
            <person name="Dearden P."/>
        </authorList>
    </citation>
    <scope>NUCLEOTIDE SEQUENCE</scope>
    <source>
        <strain evidence="2">Lincoln</strain>
        <tissue evidence="2">Whole body</tissue>
    </source>
</reference>
<feature type="signal peptide" evidence="1">
    <location>
        <begin position="1"/>
        <end position="16"/>
    </location>
</feature>
<evidence type="ECO:0000256" key="1">
    <source>
        <dbReference type="SAM" id="SignalP"/>
    </source>
</evidence>
<protein>
    <submittedName>
        <fullName evidence="2">Uncharacterized protein</fullName>
    </submittedName>
</protein>
<sequence length="155" mass="17427">MSLLCVAFCLSATLLGFNPDFCLPNAEPTTPECQWVNYTDGLANDTRLMRVDSNLGTVIIVRSIQNNDVQIESVWSTDYLKNISESPKDTSLPFKRYEVLLIQPDHYAWQSSSNGIIPDNAIEGGQHDNKTVYVCRASSYFHRSEVGMVIIFMLV</sequence>
<evidence type="ECO:0000313" key="2">
    <source>
        <dbReference type="EMBL" id="KAK0171430.1"/>
    </source>
</evidence>
<dbReference type="EMBL" id="JAQQBR010000364">
    <property type="protein sequence ID" value="KAK0171430.1"/>
    <property type="molecule type" value="Genomic_DNA"/>
</dbReference>
<name>A0AA39KRR9_MICHY</name>
<dbReference type="AlphaFoldDB" id="A0AA39KRR9"/>
<dbReference type="InterPro" id="IPR006616">
    <property type="entry name" value="DM9_repeat"/>
</dbReference>
<organism evidence="2 3">
    <name type="scientific">Microctonus hyperodae</name>
    <name type="common">Parasitoid wasp</name>
    <dbReference type="NCBI Taxonomy" id="165561"/>
    <lineage>
        <taxon>Eukaryota</taxon>
        <taxon>Metazoa</taxon>
        <taxon>Ecdysozoa</taxon>
        <taxon>Arthropoda</taxon>
        <taxon>Hexapoda</taxon>
        <taxon>Insecta</taxon>
        <taxon>Pterygota</taxon>
        <taxon>Neoptera</taxon>
        <taxon>Endopterygota</taxon>
        <taxon>Hymenoptera</taxon>
        <taxon>Apocrita</taxon>
        <taxon>Ichneumonoidea</taxon>
        <taxon>Braconidae</taxon>
        <taxon>Euphorinae</taxon>
        <taxon>Microctonus</taxon>
    </lineage>
</organism>
<dbReference type="Pfam" id="PF11901">
    <property type="entry name" value="DM9"/>
    <property type="match status" value="1"/>
</dbReference>